<dbReference type="Gene3D" id="3.30.1330.40">
    <property type="entry name" value="RutC-like"/>
    <property type="match status" value="1"/>
</dbReference>
<dbReference type="PROSITE" id="PS51167">
    <property type="entry name" value="CHORISMATE_MUT_1"/>
    <property type="match status" value="1"/>
</dbReference>
<comment type="caution">
    <text evidence="3">The sequence shown here is derived from an EMBL/GenBank/DDBJ whole genome shotgun (WGS) entry which is preliminary data.</text>
</comment>
<dbReference type="PANTHER" id="PTHR21164:SF0">
    <property type="entry name" value="CHORISMATE MUTASE AROH"/>
    <property type="match status" value="1"/>
</dbReference>
<evidence type="ECO:0000256" key="2">
    <source>
        <dbReference type="PROSITE-ProRule" id="PRU00514"/>
    </source>
</evidence>
<comment type="catalytic activity">
    <reaction evidence="2">
        <text>chorismate = prephenate</text>
        <dbReference type="Rhea" id="RHEA:13897"/>
        <dbReference type="ChEBI" id="CHEBI:29748"/>
        <dbReference type="ChEBI" id="CHEBI:29934"/>
        <dbReference type="EC" id="5.4.99.5"/>
    </reaction>
</comment>
<dbReference type="PIRSF" id="PIRSF005965">
    <property type="entry name" value="Chor_mut_AroH"/>
    <property type="match status" value="1"/>
</dbReference>
<reference evidence="4" key="1">
    <citation type="journal article" date="2019" name="Int. J. Syst. Evol. Microbiol.">
        <title>The Global Catalogue of Microorganisms (GCM) 10K type strain sequencing project: providing services to taxonomists for standard genome sequencing and annotation.</title>
        <authorList>
            <consortium name="The Broad Institute Genomics Platform"/>
            <consortium name="The Broad Institute Genome Sequencing Center for Infectious Disease"/>
            <person name="Wu L."/>
            <person name="Ma J."/>
        </authorList>
    </citation>
    <scope>NUCLEOTIDE SEQUENCE [LARGE SCALE GENOMIC DNA]</scope>
    <source>
        <strain evidence="4">CCM 8749</strain>
    </source>
</reference>
<dbReference type="Proteomes" id="UP001596250">
    <property type="component" value="Unassembled WGS sequence"/>
</dbReference>
<dbReference type="InterPro" id="IPR008243">
    <property type="entry name" value="Chorismate_mutase_AroH"/>
</dbReference>
<dbReference type="Pfam" id="PF07736">
    <property type="entry name" value="CM_1"/>
    <property type="match status" value="1"/>
</dbReference>
<evidence type="ECO:0000313" key="4">
    <source>
        <dbReference type="Proteomes" id="UP001596250"/>
    </source>
</evidence>
<sequence>MYMRGIRGATTVEHNEESEILQATIQLLQQIVTANDIKPEDIGSVIITVTQDLDAVFPAKAIRQMKGWELVPLMCALEINVEGSLSRCIRFMVHVNTEKKQDEIVHVYLNGATALRPDLSTQS</sequence>
<evidence type="ECO:0000313" key="3">
    <source>
        <dbReference type="EMBL" id="MFC5986113.1"/>
    </source>
</evidence>
<keyword evidence="4" id="KW-1185">Reference proteome</keyword>
<dbReference type="RefSeq" id="WP_379893440.1">
    <property type="nucleotide sequence ID" value="NZ_CBCSCT010000004.1"/>
</dbReference>
<dbReference type="SUPFAM" id="SSF55298">
    <property type="entry name" value="YjgF-like"/>
    <property type="match status" value="1"/>
</dbReference>
<accession>A0ABW1IML4</accession>
<proteinExistence type="predicted"/>
<protein>
    <recommendedName>
        <fullName evidence="1 2">chorismate mutase</fullName>
        <ecNumber evidence="1 2">5.4.99.5</ecNumber>
    </recommendedName>
</protein>
<dbReference type="EMBL" id="JBHSQV010000035">
    <property type="protein sequence ID" value="MFC5986113.1"/>
    <property type="molecule type" value="Genomic_DNA"/>
</dbReference>
<name>A0ABW1IML4_9BACL</name>
<keyword evidence="2" id="KW-0057">Aromatic amino acid biosynthesis</keyword>
<dbReference type="GO" id="GO:0004106">
    <property type="term" value="F:chorismate mutase activity"/>
    <property type="evidence" value="ECO:0007669"/>
    <property type="project" value="UniProtKB-EC"/>
</dbReference>
<keyword evidence="2 3" id="KW-0413">Isomerase</keyword>
<evidence type="ECO:0000256" key="1">
    <source>
        <dbReference type="NCBIfam" id="TIGR01796"/>
    </source>
</evidence>
<dbReference type="PANTHER" id="PTHR21164">
    <property type="entry name" value="CHORISMATE MUTASE"/>
    <property type="match status" value="1"/>
</dbReference>
<dbReference type="CDD" id="cd02185">
    <property type="entry name" value="AroH"/>
    <property type="match status" value="1"/>
</dbReference>
<keyword evidence="2" id="KW-0028">Amino-acid biosynthesis</keyword>
<gene>
    <name evidence="3" type="primary">aroH</name>
    <name evidence="3" type="ORF">ACFPXP_06665</name>
</gene>
<dbReference type="EC" id="5.4.99.5" evidence="1 2"/>
<dbReference type="InterPro" id="IPR035959">
    <property type="entry name" value="RutC-like_sf"/>
</dbReference>
<dbReference type="NCBIfam" id="TIGR01796">
    <property type="entry name" value="CM_mono_aroH"/>
    <property type="match status" value="1"/>
</dbReference>
<organism evidence="3 4">
    <name type="scientific">Marinicrinis lubricantis</name>
    <dbReference type="NCBI Taxonomy" id="2086470"/>
    <lineage>
        <taxon>Bacteria</taxon>
        <taxon>Bacillati</taxon>
        <taxon>Bacillota</taxon>
        <taxon>Bacilli</taxon>
        <taxon>Bacillales</taxon>
        <taxon>Paenibacillaceae</taxon>
    </lineage>
</organism>